<organism evidence="6 7">
    <name type="scientific">Ruixingdingia sedimenti</name>
    <dbReference type="NCBI Taxonomy" id="3073604"/>
    <lineage>
        <taxon>Bacteria</taxon>
        <taxon>Pseudomonadati</taxon>
        <taxon>Pseudomonadota</taxon>
        <taxon>Alphaproteobacteria</taxon>
        <taxon>Rhodobacterales</taxon>
        <taxon>Paracoccaceae</taxon>
        <taxon>Ruixingdingia</taxon>
    </lineage>
</organism>
<evidence type="ECO:0000256" key="2">
    <source>
        <dbReference type="ARBA" id="ARBA00023015"/>
    </source>
</evidence>
<dbReference type="Pfam" id="PF00126">
    <property type="entry name" value="HTH_1"/>
    <property type="match status" value="1"/>
</dbReference>
<reference evidence="6 7" key="1">
    <citation type="submission" date="2023-09" db="EMBL/GenBank/DDBJ databases">
        <title>Xinfangfangia sedmenti sp. nov., isolated the sedment.</title>
        <authorList>
            <person name="Xu L."/>
        </authorList>
    </citation>
    <scope>NUCLEOTIDE SEQUENCE [LARGE SCALE GENOMIC DNA]</scope>
    <source>
        <strain evidence="6 7">LG-4</strain>
    </source>
</reference>
<dbReference type="PROSITE" id="PS50931">
    <property type="entry name" value="HTH_LYSR"/>
    <property type="match status" value="1"/>
</dbReference>
<dbReference type="PANTHER" id="PTHR30346">
    <property type="entry name" value="TRANSCRIPTIONAL DUAL REGULATOR HCAR-RELATED"/>
    <property type="match status" value="1"/>
</dbReference>
<dbReference type="EMBL" id="JAVKPH010000010">
    <property type="protein sequence ID" value="MDR5653067.1"/>
    <property type="molecule type" value="Genomic_DNA"/>
</dbReference>
<keyword evidence="3" id="KW-0238">DNA-binding</keyword>
<name>A0ABU1F871_9RHOB</name>
<dbReference type="InterPro" id="IPR036390">
    <property type="entry name" value="WH_DNA-bd_sf"/>
</dbReference>
<dbReference type="Gene3D" id="3.40.190.10">
    <property type="entry name" value="Periplasmic binding protein-like II"/>
    <property type="match status" value="2"/>
</dbReference>
<evidence type="ECO:0000256" key="4">
    <source>
        <dbReference type="ARBA" id="ARBA00023163"/>
    </source>
</evidence>
<dbReference type="RefSeq" id="WP_310457304.1">
    <property type="nucleotide sequence ID" value="NZ_JAVKPH010000010.1"/>
</dbReference>
<comment type="caution">
    <text evidence="6">The sequence shown here is derived from an EMBL/GenBank/DDBJ whole genome shotgun (WGS) entry which is preliminary data.</text>
</comment>
<keyword evidence="2" id="KW-0805">Transcription regulation</keyword>
<comment type="similarity">
    <text evidence="1">Belongs to the LysR transcriptional regulatory family.</text>
</comment>
<dbReference type="Proteomes" id="UP001247754">
    <property type="component" value="Unassembled WGS sequence"/>
</dbReference>
<dbReference type="Gene3D" id="1.10.10.10">
    <property type="entry name" value="Winged helix-like DNA-binding domain superfamily/Winged helix DNA-binding domain"/>
    <property type="match status" value="1"/>
</dbReference>
<dbReference type="PANTHER" id="PTHR30346:SF0">
    <property type="entry name" value="HCA OPERON TRANSCRIPTIONAL ACTIVATOR HCAR"/>
    <property type="match status" value="1"/>
</dbReference>
<dbReference type="SUPFAM" id="SSF53850">
    <property type="entry name" value="Periplasmic binding protein-like II"/>
    <property type="match status" value="1"/>
</dbReference>
<dbReference type="SUPFAM" id="SSF46785">
    <property type="entry name" value="Winged helix' DNA-binding domain"/>
    <property type="match status" value="1"/>
</dbReference>
<dbReference type="InterPro" id="IPR036388">
    <property type="entry name" value="WH-like_DNA-bd_sf"/>
</dbReference>
<dbReference type="Pfam" id="PF03466">
    <property type="entry name" value="LysR_substrate"/>
    <property type="match status" value="1"/>
</dbReference>
<evidence type="ECO:0000259" key="5">
    <source>
        <dbReference type="PROSITE" id="PS50931"/>
    </source>
</evidence>
<sequence>MSRVDPKLLKSFVVLARHMSFTLAAHDLGMSQPTLSLQIRKLETALGFALFLRTTRHIALTPQGAELLPHARRLTDESERLDRRIRAIAQGERPRIRLGIPAYMLDVPVRNRLIERFAQAHPKTAIILVNDWQPRLLRALASGKIDAALVAGAAVDETPPGQRSYEGLFPSSLRTVLLDRQRIGLLVPRELPLCRTEEIAPRDLAGQAVVALPNTCPPVFDPLYALFDACGVRQIHHAEVNSFAIQRYARRSRLPVVSISPFDDHAGPDDDLVRCFIRGIEQTLDLCLAAPPDSTRPEVAALFEVALAAAAVPQSGASM</sequence>
<dbReference type="InterPro" id="IPR005119">
    <property type="entry name" value="LysR_subst-bd"/>
</dbReference>
<feature type="domain" description="HTH lysR-type" evidence="5">
    <location>
        <begin position="4"/>
        <end position="61"/>
    </location>
</feature>
<gene>
    <name evidence="6" type="ORF">RGD00_10650</name>
</gene>
<evidence type="ECO:0000256" key="1">
    <source>
        <dbReference type="ARBA" id="ARBA00009437"/>
    </source>
</evidence>
<keyword evidence="7" id="KW-1185">Reference proteome</keyword>
<evidence type="ECO:0000313" key="6">
    <source>
        <dbReference type="EMBL" id="MDR5653067.1"/>
    </source>
</evidence>
<dbReference type="PRINTS" id="PR00039">
    <property type="entry name" value="HTHLYSR"/>
</dbReference>
<protein>
    <submittedName>
        <fullName evidence="6">LysR family transcriptional regulator</fullName>
    </submittedName>
</protein>
<proteinExistence type="inferred from homology"/>
<accession>A0ABU1F871</accession>
<dbReference type="InterPro" id="IPR000847">
    <property type="entry name" value="LysR_HTH_N"/>
</dbReference>
<evidence type="ECO:0000256" key="3">
    <source>
        <dbReference type="ARBA" id="ARBA00023125"/>
    </source>
</evidence>
<evidence type="ECO:0000313" key="7">
    <source>
        <dbReference type="Proteomes" id="UP001247754"/>
    </source>
</evidence>
<keyword evidence="4" id="KW-0804">Transcription</keyword>